<feature type="compositionally biased region" description="Basic and acidic residues" evidence="1">
    <location>
        <begin position="30"/>
        <end position="39"/>
    </location>
</feature>
<evidence type="ECO:0000313" key="3">
    <source>
        <dbReference type="Proteomes" id="UP000693946"/>
    </source>
</evidence>
<evidence type="ECO:0000256" key="1">
    <source>
        <dbReference type="SAM" id="MobiDB-lite"/>
    </source>
</evidence>
<feature type="region of interest" description="Disordered" evidence="1">
    <location>
        <begin position="16"/>
        <end position="39"/>
    </location>
</feature>
<name>A0AAV6SBQ4_SOLSE</name>
<dbReference type="EMBL" id="JAGKHQ010000006">
    <property type="protein sequence ID" value="KAG7514684.1"/>
    <property type="molecule type" value="Genomic_DNA"/>
</dbReference>
<comment type="caution">
    <text evidence="2">The sequence shown here is derived from an EMBL/GenBank/DDBJ whole genome shotgun (WGS) entry which is preliminary data.</text>
</comment>
<sequence>MAPLHLYLSRSSTDCDRLSHTAVGPPLPAGRRDTSRRKDWKKSMDLPTIIMHVYFCFSRTVLPVVSVTNGPGPVQTPRLSNFNLKNA</sequence>
<accession>A0AAV6SBQ4</accession>
<evidence type="ECO:0000313" key="2">
    <source>
        <dbReference type="EMBL" id="KAG7514684.1"/>
    </source>
</evidence>
<dbReference type="AlphaFoldDB" id="A0AAV6SBQ4"/>
<gene>
    <name evidence="2" type="ORF">JOB18_040024</name>
</gene>
<organism evidence="2 3">
    <name type="scientific">Solea senegalensis</name>
    <name type="common">Senegalese sole</name>
    <dbReference type="NCBI Taxonomy" id="28829"/>
    <lineage>
        <taxon>Eukaryota</taxon>
        <taxon>Metazoa</taxon>
        <taxon>Chordata</taxon>
        <taxon>Craniata</taxon>
        <taxon>Vertebrata</taxon>
        <taxon>Euteleostomi</taxon>
        <taxon>Actinopterygii</taxon>
        <taxon>Neopterygii</taxon>
        <taxon>Teleostei</taxon>
        <taxon>Neoteleostei</taxon>
        <taxon>Acanthomorphata</taxon>
        <taxon>Carangaria</taxon>
        <taxon>Pleuronectiformes</taxon>
        <taxon>Pleuronectoidei</taxon>
        <taxon>Soleidae</taxon>
        <taxon>Solea</taxon>
    </lineage>
</organism>
<protein>
    <submittedName>
        <fullName evidence="2">Uncharacterized protein</fullName>
    </submittedName>
</protein>
<reference evidence="2 3" key="1">
    <citation type="journal article" date="2021" name="Sci. Rep.">
        <title>Chromosome anchoring in Senegalese sole (Solea senegalensis) reveals sex-associated markers and genome rearrangements in flatfish.</title>
        <authorList>
            <person name="Guerrero-Cozar I."/>
            <person name="Gomez-Garrido J."/>
            <person name="Berbel C."/>
            <person name="Martinez-Blanch J.F."/>
            <person name="Alioto T."/>
            <person name="Claros M.G."/>
            <person name="Gagnaire P.A."/>
            <person name="Manchado M."/>
        </authorList>
    </citation>
    <scope>NUCLEOTIDE SEQUENCE [LARGE SCALE GENOMIC DNA]</scope>
    <source>
        <strain evidence="2">Sse05_10M</strain>
    </source>
</reference>
<dbReference type="Proteomes" id="UP000693946">
    <property type="component" value="Linkage Group LG14"/>
</dbReference>
<proteinExistence type="predicted"/>
<keyword evidence="3" id="KW-1185">Reference proteome</keyword>